<dbReference type="Ensembl" id="ENSSMRT00000033030.1">
    <property type="protein sequence ID" value="ENSSMRP00000028324.1"/>
    <property type="gene ID" value="ENSSMRG00000021783.1"/>
</dbReference>
<proteinExistence type="predicted"/>
<keyword evidence="1" id="KW-0732">Signal</keyword>
<accession>A0A8D0EA26</accession>
<protein>
    <submittedName>
        <fullName evidence="2">Uncharacterized protein</fullName>
    </submittedName>
</protein>
<organism evidence="2 3">
    <name type="scientific">Salvator merianae</name>
    <name type="common">Argentine black and white tegu</name>
    <name type="synonym">Tupinambis merianae</name>
    <dbReference type="NCBI Taxonomy" id="96440"/>
    <lineage>
        <taxon>Eukaryota</taxon>
        <taxon>Metazoa</taxon>
        <taxon>Chordata</taxon>
        <taxon>Craniata</taxon>
        <taxon>Vertebrata</taxon>
        <taxon>Euteleostomi</taxon>
        <taxon>Lepidosauria</taxon>
        <taxon>Squamata</taxon>
        <taxon>Bifurcata</taxon>
        <taxon>Unidentata</taxon>
        <taxon>Episquamata</taxon>
        <taxon>Laterata</taxon>
        <taxon>Teiioidea</taxon>
        <taxon>Teiidae</taxon>
        <taxon>Salvator</taxon>
    </lineage>
</organism>
<feature type="signal peptide" evidence="1">
    <location>
        <begin position="1"/>
        <end position="28"/>
    </location>
</feature>
<name>A0A8D0EA26_SALMN</name>
<reference evidence="2" key="1">
    <citation type="submission" date="2025-08" db="UniProtKB">
        <authorList>
            <consortium name="Ensembl"/>
        </authorList>
    </citation>
    <scope>IDENTIFICATION</scope>
</reference>
<dbReference type="Proteomes" id="UP000694421">
    <property type="component" value="Unplaced"/>
</dbReference>
<sequence length="72" mass="8213">MVAVTKAWLRMVFVSLCILFCLEISISAQQSKGDWDGDDASPGHKDKFFSDLKVTRQRYMVLALGAEIWTTW</sequence>
<feature type="chain" id="PRO_5034291042" evidence="1">
    <location>
        <begin position="29"/>
        <end position="72"/>
    </location>
</feature>
<evidence type="ECO:0000313" key="3">
    <source>
        <dbReference type="Proteomes" id="UP000694421"/>
    </source>
</evidence>
<evidence type="ECO:0000313" key="2">
    <source>
        <dbReference type="Ensembl" id="ENSSMRP00000028324.1"/>
    </source>
</evidence>
<dbReference type="AlphaFoldDB" id="A0A8D0EA26"/>
<evidence type="ECO:0000256" key="1">
    <source>
        <dbReference type="SAM" id="SignalP"/>
    </source>
</evidence>
<reference evidence="2" key="2">
    <citation type="submission" date="2025-09" db="UniProtKB">
        <authorList>
            <consortium name="Ensembl"/>
        </authorList>
    </citation>
    <scope>IDENTIFICATION</scope>
</reference>
<keyword evidence="3" id="KW-1185">Reference proteome</keyword>